<gene>
    <name evidence="7" type="ORF">E1269_11385</name>
</gene>
<comment type="caution">
    <text evidence="7">The sequence shown here is derived from an EMBL/GenBank/DDBJ whole genome shotgun (WGS) entry which is preliminary data.</text>
</comment>
<evidence type="ECO:0000256" key="3">
    <source>
        <dbReference type="ARBA" id="ARBA00023002"/>
    </source>
</evidence>
<dbReference type="PRINTS" id="PR00411">
    <property type="entry name" value="PNDRDTASEI"/>
</dbReference>
<evidence type="ECO:0000256" key="5">
    <source>
        <dbReference type="ARBA" id="ARBA00023014"/>
    </source>
</evidence>
<dbReference type="GO" id="GO:0051539">
    <property type="term" value="F:4 iron, 4 sulfur cluster binding"/>
    <property type="evidence" value="ECO:0007669"/>
    <property type="project" value="UniProtKB-KW"/>
</dbReference>
<dbReference type="InParanoid" id="A0A4R5DAP2"/>
<dbReference type="PANTHER" id="PTHR43498:SF1">
    <property type="entry name" value="COB--COM HETERODISULFIDE REDUCTASE IRON-SULFUR SUBUNIT A"/>
    <property type="match status" value="1"/>
</dbReference>
<dbReference type="EMBL" id="SMKZ01000013">
    <property type="protein sequence ID" value="TDE10669.1"/>
    <property type="molecule type" value="Genomic_DNA"/>
</dbReference>
<name>A0A4R5DAP2_9ACTN</name>
<keyword evidence="4" id="KW-0408">Iron</keyword>
<dbReference type="InterPro" id="IPR039650">
    <property type="entry name" value="HdrA-like"/>
</dbReference>
<evidence type="ECO:0000256" key="4">
    <source>
        <dbReference type="ARBA" id="ARBA00023004"/>
    </source>
</evidence>
<dbReference type="InterPro" id="IPR036188">
    <property type="entry name" value="FAD/NAD-bd_sf"/>
</dbReference>
<organism evidence="7 8">
    <name type="scientific">Jiangella asiatica</name>
    <dbReference type="NCBI Taxonomy" id="2530372"/>
    <lineage>
        <taxon>Bacteria</taxon>
        <taxon>Bacillati</taxon>
        <taxon>Actinomycetota</taxon>
        <taxon>Actinomycetes</taxon>
        <taxon>Jiangellales</taxon>
        <taxon>Jiangellaceae</taxon>
        <taxon>Jiangella</taxon>
    </lineage>
</organism>
<evidence type="ECO:0000313" key="8">
    <source>
        <dbReference type="Proteomes" id="UP000294739"/>
    </source>
</evidence>
<dbReference type="Proteomes" id="UP000294739">
    <property type="component" value="Unassembled WGS sequence"/>
</dbReference>
<protein>
    <submittedName>
        <fullName evidence="7">FAD-dependent oxidoreductase</fullName>
    </submittedName>
</protein>
<keyword evidence="1" id="KW-0004">4Fe-4S</keyword>
<feature type="region of interest" description="Disordered" evidence="6">
    <location>
        <begin position="207"/>
        <end position="234"/>
    </location>
</feature>
<sequence>MRRFHVSFKVREGHDVVVVGGGTAGAIAGIAAARTGARTLVVEQQGHLGGTLAFGMSITGAVDASGRWALGGTGREVLQRLEAQGGATRAHLSEMYASVIGQSPEMLRIELLRMTLEAGAKLLFHSTLVDVTTDGQRVTGVVVANKNGLEKIPADIVVDATGDADVVARAGGRFTFGRPGDALAQPSSRIFLVGNVDIDRTFDYLENNPDDLQPPPGWRKPGTSVEGAEAADTPTVEHLRTTPGINIEGFAGLVRKAKAAGDLNVPRAWVGMYTYPGRREVGINFTRAHGVDGTDSDSITQAEVETQLQMADAVEFLRKYVPGFEGCYVVATPYQLGVRESRHVVGHYALTESDVLSGASFDDQIGRAAYALDIHDIGEGVVTGGRKVSGGGITIIPIEKSYGVPMRCLIPVDLSNVVVAGRSISAEHEAAGSVRGQAVCMMTGHAAGTIAALAAMDRVEPRNLNYDKAKETLLAQDAVIDVGEPLIAGVAR</sequence>
<keyword evidence="3" id="KW-0560">Oxidoreductase</keyword>
<dbReference type="SUPFAM" id="SSF51905">
    <property type="entry name" value="FAD/NAD(P)-binding domain"/>
    <property type="match status" value="1"/>
</dbReference>
<dbReference type="AlphaFoldDB" id="A0A4R5DAP2"/>
<dbReference type="PANTHER" id="PTHR43498">
    <property type="entry name" value="FERREDOXIN:COB-COM HETERODISULFIDE REDUCTASE SUBUNIT A"/>
    <property type="match status" value="1"/>
</dbReference>
<evidence type="ECO:0000256" key="6">
    <source>
        <dbReference type="SAM" id="MobiDB-lite"/>
    </source>
</evidence>
<keyword evidence="2" id="KW-0479">Metal-binding</keyword>
<dbReference type="Gene3D" id="3.50.50.60">
    <property type="entry name" value="FAD/NAD(P)-binding domain"/>
    <property type="match status" value="1"/>
</dbReference>
<dbReference type="GO" id="GO:0016491">
    <property type="term" value="F:oxidoreductase activity"/>
    <property type="evidence" value="ECO:0007669"/>
    <property type="project" value="UniProtKB-KW"/>
</dbReference>
<dbReference type="Pfam" id="PF12831">
    <property type="entry name" value="FAD_oxidored"/>
    <property type="match status" value="1"/>
</dbReference>
<keyword evidence="8" id="KW-1185">Reference proteome</keyword>
<reference evidence="7 8" key="1">
    <citation type="submission" date="2019-03" db="EMBL/GenBank/DDBJ databases">
        <title>Draft genome sequences of novel Actinobacteria.</title>
        <authorList>
            <person name="Sahin N."/>
            <person name="Ay H."/>
            <person name="Saygin H."/>
        </authorList>
    </citation>
    <scope>NUCLEOTIDE SEQUENCE [LARGE SCALE GENOMIC DNA]</scope>
    <source>
        <strain evidence="7 8">5K138</strain>
    </source>
</reference>
<evidence type="ECO:0000256" key="2">
    <source>
        <dbReference type="ARBA" id="ARBA00022723"/>
    </source>
</evidence>
<proteinExistence type="predicted"/>
<evidence type="ECO:0000256" key="1">
    <source>
        <dbReference type="ARBA" id="ARBA00022485"/>
    </source>
</evidence>
<dbReference type="GO" id="GO:0046872">
    <property type="term" value="F:metal ion binding"/>
    <property type="evidence" value="ECO:0007669"/>
    <property type="project" value="UniProtKB-KW"/>
</dbReference>
<evidence type="ECO:0000313" key="7">
    <source>
        <dbReference type="EMBL" id="TDE10669.1"/>
    </source>
</evidence>
<dbReference type="OrthoDB" id="177652at2"/>
<keyword evidence="5" id="KW-0411">Iron-sulfur</keyword>
<accession>A0A4R5DAP2</accession>